<dbReference type="Proteomes" id="UP000596742">
    <property type="component" value="Unassembled WGS sequence"/>
</dbReference>
<protein>
    <submittedName>
        <fullName evidence="2">Uncharacterized protein</fullName>
    </submittedName>
</protein>
<reference evidence="2" key="1">
    <citation type="submission" date="2018-11" db="EMBL/GenBank/DDBJ databases">
        <authorList>
            <person name="Alioto T."/>
            <person name="Alioto T."/>
        </authorList>
    </citation>
    <scope>NUCLEOTIDE SEQUENCE</scope>
</reference>
<organism evidence="2 3">
    <name type="scientific">Mytilus galloprovincialis</name>
    <name type="common">Mediterranean mussel</name>
    <dbReference type="NCBI Taxonomy" id="29158"/>
    <lineage>
        <taxon>Eukaryota</taxon>
        <taxon>Metazoa</taxon>
        <taxon>Spiralia</taxon>
        <taxon>Lophotrochozoa</taxon>
        <taxon>Mollusca</taxon>
        <taxon>Bivalvia</taxon>
        <taxon>Autobranchia</taxon>
        <taxon>Pteriomorphia</taxon>
        <taxon>Mytilida</taxon>
        <taxon>Mytiloidea</taxon>
        <taxon>Mytilidae</taxon>
        <taxon>Mytilinae</taxon>
        <taxon>Mytilus</taxon>
    </lineage>
</organism>
<dbReference type="EMBL" id="UYJE01004479">
    <property type="protein sequence ID" value="VDI28366.1"/>
    <property type="molecule type" value="Genomic_DNA"/>
</dbReference>
<comment type="caution">
    <text evidence="2">The sequence shown here is derived from an EMBL/GenBank/DDBJ whole genome shotgun (WGS) entry which is preliminary data.</text>
</comment>
<feature type="region of interest" description="Disordered" evidence="1">
    <location>
        <begin position="55"/>
        <end position="74"/>
    </location>
</feature>
<keyword evidence="3" id="KW-1185">Reference proteome</keyword>
<evidence type="ECO:0000313" key="3">
    <source>
        <dbReference type="Proteomes" id="UP000596742"/>
    </source>
</evidence>
<proteinExistence type="predicted"/>
<accession>A0A8B6E475</accession>
<dbReference type="AlphaFoldDB" id="A0A8B6E475"/>
<gene>
    <name evidence="2" type="ORF">MGAL_10B075217</name>
</gene>
<evidence type="ECO:0000313" key="2">
    <source>
        <dbReference type="EMBL" id="VDI28366.1"/>
    </source>
</evidence>
<sequence>MVLISIKAFRRIRLYQDQLKRVNERLPGTEFSNYTAIEETNEDVNDSGYKELSHNVTEQRAKRNKKGTNQSEDKMDYQGYLVPEQHYHTIPEVEVHYAAGNVDERTLHQERFDSDDYLEPVI</sequence>
<name>A0A8B6E475_MYTGA</name>
<evidence type="ECO:0000256" key="1">
    <source>
        <dbReference type="SAM" id="MobiDB-lite"/>
    </source>
</evidence>